<feature type="transmembrane region" description="Helical" evidence="5">
    <location>
        <begin position="21"/>
        <end position="41"/>
    </location>
</feature>
<feature type="transmembrane region" description="Helical" evidence="5">
    <location>
        <begin position="292"/>
        <end position="314"/>
    </location>
</feature>
<gene>
    <name evidence="7" type="primary">LOC116300588</name>
</gene>
<dbReference type="InterPro" id="IPR036259">
    <property type="entry name" value="MFS_trans_sf"/>
</dbReference>
<feature type="transmembrane region" description="Helical" evidence="5">
    <location>
        <begin position="136"/>
        <end position="154"/>
    </location>
</feature>
<dbReference type="SUPFAM" id="SSF103473">
    <property type="entry name" value="MFS general substrate transporter"/>
    <property type="match status" value="1"/>
</dbReference>
<evidence type="ECO:0000256" key="5">
    <source>
        <dbReference type="SAM" id="Phobius"/>
    </source>
</evidence>
<dbReference type="PROSITE" id="PS00216">
    <property type="entry name" value="SUGAR_TRANSPORT_1"/>
    <property type="match status" value="1"/>
</dbReference>
<protein>
    <submittedName>
        <fullName evidence="7">Organic cation/carnitine transporter 4-like isoform X2</fullName>
    </submittedName>
</protein>
<dbReference type="InterPro" id="IPR005828">
    <property type="entry name" value="MFS_sugar_transport-like"/>
</dbReference>
<feature type="transmembrane region" description="Helical" evidence="5">
    <location>
        <begin position="321"/>
        <end position="342"/>
    </location>
</feature>
<dbReference type="AlphaFoldDB" id="A0A6P8I9Q9"/>
<dbReference type="InterPro" id="IPR005829">
    <property type="entry name" value="Sugar_transporter_CS"/>
</dbReference>
<dbReference type="Proteomes" id="UP000515163">
    <property type="component" value="Unplaced"/>
</dbReference>
<keyword evidence="6" id="KW-1185">Reference proteome</keyword>
<evidence type="ECO:0000256" key="1">
    <source>
        <dbReference type="ARBA" id="ARBA00004141"/>
    </source>
</evidence>
<keyword evidence="4 5" id="KW-0472">Membrane</keyword>
<dbReference type="RefSeq" id="XP_031565339.1">
    <property type="nucleotide sequence ID" value="XM_031709479.1"/>
</dbReference>
<feature type="transmembrane region" description="Helical" evidence="5">
    <location>
        <begin position="264"/>
        <end position="280"/>
    </location>
</feature>
<feature type="transmembrane region" description="Helical" evidence="5">
    <location>
        <begin position="160"/>
        <end position="182"/>
    </location>
</feature>
<dbReference type="Pfam" id="PF00083">
    <property type="entry name" value="Sugar_tr"/>
    <property type="match status" value="1"/>
</dbReference>
<dbReference type="GeneID" id="116300588"/>
<dbReference type="Pfam" id="PF07690">
    <property type="entry name" value="MFS_1"/>
    <property type="match status" value="1"/>
</dbReference>
<dbReference type="OrthoDB" id="5970406at2759"/>
<dbReference type="PANTHER" id="PTHR24064">
    <property type="entry name" value="SOLUTE CARRIER FAMILY 22 MEMBER"/>
    <property type="match status" value="1"/>
</dbReference>
<sequence>MTTTERVIKKVGSFGWYQLRVFAIISYAVFFTSFVLMVMTFSTAEPPWKCKANSTSCTLNGTFKAGDKDYEHRCQIPRKDWEFAVEGNFDSIVTEWDLVCDTAVYASLTNSLTFLLGIFGGVLASILSDKFGRKTVVFPFTMLTCTCGFLSAFAQTYWVFVFFRALAGIGLGGASNSGYILVMEYIGVRYRGAVGIGFTPESLRWLLVRGKTDEAKKTLKTAARVNKKVILDDDMNLLGTDEEKERLGDIRDLFVSRSMAHRTLLSWFCWFVNGLVYYGISLSTPTVGGNMYLNFFLSTVCEAIAMAIAVPILNRFGRKKTIIVCLWLSGVVMITAALLSYYDDGSQGFLAGKIVSAMVLGKFFITISYDGVYLYSSELFPTVVRNTATGTSNASSRVGSTLAPYIVYSQRLHPMTPFAIMSATAFVCGILFTSLPETNKKAMPDTVKQICGNTEGDKVDLQDEDTTFLTEG</sequence>
<evidence type="ECO:0000313" key="7">
    <source>
        <dbReference type="RefSeq" id="XP_031565339.1"/>
    </source>
</evidence>
<dbReference type="Gene3D" id="1.20.1250.20">
    <property type="entry name" value="MFS general substrate transporter like domains"/>
    <property type="match status" value="2"/>
</dbReference>
<reference evidence="7" key="1">
    <citation type="submission" date="2025-08" db="UniProtKB">
        <authorList>
            <consortium name="RefSeq"/>
        </authorList>
    </citation>
    <scope>IDENTIFICATION</scope>
    <source>
        <tissue evidence="7">Tentacle</tissue>
    </source>
</reference>
<evidence type="ECO:0000256" key="2">
    <source>
        <dbReference type="ARBA" id="ARBA00022692"/>
    </source>
</evidence>
<evidence type="ECO:0000256" key="4">
    <source>
        <dbReference type="ARBA" id="ARBA00023136"/>
    </source>
</evidence>
<dbReference type="GO" id="GO:0016020">
    <property type="term" value="C:membrane"/>
    <property type="evidence" value="ECO:0007669"/>
    <property type="project" value="UniProtKB-SubCell"/>
</dbReference>
<evidence type="ECO:0000256" key="3">
    <source>
        <dbReference type="ARBA" id="ARBA00022989"/>
    </source>
</evidence>
<dbReference type="InterPro" id="IPR011701">
    <property type="entry name" value="MFS"/>
</dbReference>
<name>A0A6P8I9Q9_ACTTE</name>
<feature type="transmembrane region" description="Helical" evidence="5">
    <location>
        <begin position="354"/>
        <end position="375"/>
    </location>
</feature>
<accession>A0A6P8I9Q9</accession>
<keyword evidence="3 5" id="KW-1133">Transmembrane helix</keyword>
<feature type="transmembrane region" description="Helical" evidence="5">
    <location>
        <begin position="103"/>
        <end position="124"/>
    </location>
</feature>
<evidence type="ECO:0000313" key="6">
    <source>
        <dbReference type="Proteomes" id="UP000515163"/>
    </source>
</evidence>
<keyword evidence="2 5" id="KW-0812">Transmembrane</keyword>
<proteinExistence type="predicted"/>
<organism evidence="6 7">
    <name type="scientific">Actinia tenebrosa</name>
    <name type="common">Australian red waratah sea anemone</name>
    <dbReference type="NCBI Taxonomy" id="6105"/>
    <lineage>
        <taxon>Eukaryota</taxon>
        <taxon>Metazoa</taxon>
        <taxon>Cnidaria</taxon>
        <taxon>Anthozoa</taxon>
        <taxon>Hexacorallia</taxon>
        <taxon>Actiniaria</taxon>
        <taxon>Actiniidae</taxon>
        <taxon>Actinia</taxon>
    </lineage>
</organism>
<dbReference type="PROSITE" id="PS00217">
    <property type="entry name" value="SUGAR_TRANSPORT_2"/>
    <property type="match status" value="1"/>
</dbReference>
<dbReference type="GO" id="GO:0022857">
    <property type="term" value="F:transmembrane transporter activity"/>
    <property type="evidence" value="ECO:0007669"/>
    <property type="project" value="InterPro"/>
</dbReference>
<comment type="subcellular location">
    <subcellularLocation>
        <location evidence="1">Membrane</location>
        <topology evidence="1">Multi-pass membrane protein</topology>
    </subcellularLocation>
</comment>
<feature type="transmembrane region" description="Helical" evidence="5">
    <location>
        <begin position="418"/>
        <end position="435"/>
    </location>
</feature>